<dbReference type="Pfam" id="PF06629">
    <property type="entry name" value="MipA"/>
    <property type="match status" value="1"/>
</dbReference>
<comment type="caution">
    <text evidence="7">The sequence shown here is derived from an EMBL/GenBank/DDBJ whole genome shotgun (WGS) entry which is preliminary data.</text>
</comment>
<keyword evidence="8" id="KW-1185">Reference proteome</keyword>
<comment type="similarity">
    <text evidence="2">Belongs to the MipA/OmpV family.</text>
</comment>
<evidence type="ECO:0000256" key="2">
    <source>
        <dbReference type="ARBA" id="ARBA00005722"/>
    </source>
</evidence>
<evidence type="ECO:0000256" key="6">
    <source>
        <dbReference type="SAM" id="SignalP"/>
    </source>
</evidence>
<sequence>MEKLLALALAGACSTAAAQTPANNPMPDGSRDMYVGLGVASAPVYEGADERREQALPVLQAAWSNGVFISGLSAGMHLSNQPSLEFGPLLAVQRRRSEKGLSDDIGAVFSGTGHTIVRDPSPNKAGMVVNRLTGVDVQHTRLQAGGFLNYYLTPQLRVTNTLLYGSGNGRNGALWRVGLQHIGADLGPHHFVSVGVGATLANRSHNQAFFGISADEAVRSINPEYAAGGGLKDIHATARWNWSFSPSWLLVTGVQATRLRGSAADSPLTERPTNLTVSTALAYRF</sequence>
<reference evidence="7 8" key="1">
    <citation type="submission" date="2018-09" db="EMBL/GenBank/DDBJ databases">
        <authorList>
            <person name="Zhu H."/>
        </authorList>
    </citation>
    <scope>NUCLEOTIDE SEQUENCE [LARGE SCALE GENOMIC DNA]</scope>
    <source>
        <strain evidence="7 8">K1S02-61</strain>
    </source>
</reference>
<evidence type="ECO:0000256" key="5">
    <source>
        <dbReference type="ARBA" id="ARBA00023237"/>
    </source>
</evidence>
<evidence type="ECO:0000256" key="4">
    <source>
        <dbReference type="ARBA" id="ARBA00023136"/>
    </source>
</evidence>
<gene>
    <name evidence="7" type="ORF">D3872_14630</name>
</gene>
<protein>
    <submittedName>
        <fullName evidence="7">MipA/OmpV family protein</fullName>
    </submittedName>
</protein>
<dbReference type="AlphaFoldDB" id="A0A418XRJ2"/>
<dbReference type="PANTHER" id="PTHR38776:SF1">
    <property type="entry name" value="MLTA-INTERACTING PROTEIN-RELATED"/>
    <property type="match status" value="1"/>
</dbReference>
<keyword evidence="3 6" id="KW-0732">Signal</keyword>
<evidence type="ECO:0000256" key="3">
    <source>
        <dbReference type="ARBA" id="ARBA00022729"/>
    </source>
</evidence>
<evidence type="ECO:0000313" key="7">
    <source>
        <dbReference type="EMBL" id="RJG15113.1"/>
    </source>
</evidence>
<dbReference type="GO" id="GO:0009279">
    <property type="term" value="C:cell outer membrane"/>
    <property type="evidence" value="ECO:0007669"/>
    <property type="project" value="UniProtKB-SubCell"/>
</dbReference>
<dbReference type="RefSeq" id="WP_119811497.1">
    <property type="nucleotide sequence ID" value="NZ_QYUP01000120.1"/>
</dbReference>
<feature type="signal peptide" evidence="6">
    <location>
        <begin position="1"/>
        <end position="18"/>
    </location>
</feature>
<name>A0A418XRJ2_9BURK</name>
<organism evidence="7 8">
    <name type="scientific">Massilia cavernae</name>
    <dbReference type="NCBI Taxonomy" id="2320864"/>
    <lineage>
        <taxon>Bacteria</taxon>
        <taxon>Pseudomonadati</taxon>
        <taxon>Pseudomonadota</taxon>
        <taxon>Betaproteobacteria</taxon>
        <taxon>Burkholderiales</taxon>
        <taxon>Oxalobacteraceae</taxon>
        <taxon>Telluria group</taxon>
        <taxon>Massilia</taxon>
    </lineage>
</organism>
<dbReference type="OrthoDB" id="8585044at2"/>
<comment type="subcellular location">
    <subcellularLocation>
        <location evidence="1">Cell outer membrane</location>
    </subcellularLocation>
</comment>
<keyword evidence="5" id="KW-0998">Cell outer membrane</keyword>
<dbReference type="EMBL" id="QYUP01000120">
    <property type="protein sequence ID" value="RJG15113.1"/>
    <property type="molecule type" value="Genomic_DNA"/>
</dbReference>
<proteinExistence type="inferred from homology"/>
<accession>A0A418XRJ2</accession>
<dbReference type="Proteomes" id="UP000284006">
    <property type="component" value="Unassembled WGS sequence"/>
</dbReference>
<dbReference type="PANTHER" id="PTHR38776">
    <property type="entry name" value="MLTA-INTERACTING PROTEIN-RELATED"/>
    <property type="match status" value="1"/>
</dbReference>
<keyword evidence="4" id="KW-0472">Membrane</keyword>
<dbReference type="InterPro" id="IPR010583">
    <property type="entry name" value="MipA"/>
</dbReference>
<evidence type="ECO:0000313" key="8">
    <source>
        <dbReference type="Proteomes" id="UP000284006"/>
    </source>
</evidence>
<feature type="chain" id="PRO_5019257992" evidence="6">
    <location>
        <begin position="19"/>
        <end position="285"/>
    </location>
</feature>
<evidence type="ECO:0000256" key="1">
    <source>
        <dbReference type="ARBA" id="ARBA00004442"/>
    </source>
</evidence>